<evidence type="ECO:0000313" key="2">
    <source>
        <dbReference type="Proteomes" id="UP000245216"/>
    </source>
</evidence>
<accession>A0A2U2BPM2</accession>
<sequence length="114" mass="11979">MDWSFLLMIVLAGVGTFLIRYLPLRLGGRQGKADPSRVSIWPRLFGAIGPAGVVSLLVVSLISLLRPEHMSLDLPPLLAGLAGVLLGRRWPGGIAGSTLTGVLAYGLCVAYVGV</sequence>
<dbReference type="EMBL" id="QEXO01000001">
    <property type="protein sequence ID" value="PWE15964.1"/>
    <property type="molecule type" value="Genomic_DNA"/>
</dbReference>
<evidence type="ECO:0000313" key="1">
    <source>
        <dbReference type="EMBL" id="PWE15964.1"/>
    </source>
</evidence>
<organism evidence="1 2">
    <name type="scientific">Alcaligenes faecalis</name>
    <dbReference type="NCBI Taxonomy" id="511"/>
    <lineage>
        <taxon>Bacteria</taxon>
        <taxon>Pseudomonadati</taxon>
        <taxon>Pseudomonadota</taxon>
        <taxon>Betaproteobacteria</taxon>
        <taxon>Burkholderiales</taxon>
        <taxon>Alcaligenaceae</taxon>
        <taxon>Alcaligenes</taxon>
    </lineage>
</organism>
<dbReference type="Proteomes" id="UP000245216">
    <property type="component" value="Unassembled WGS sequence"/>
</dbReference>
<dbReference type="Pfam" id="PF05437">
    <property type="entry name" value="AzlD"/>
    <property type="match status" value="1"/>
</dbReference>
<name>A0A2U2BPM2_ALCFA</name>
<dbReference type="InterPro" id="IPR008407">
    <property type="entry name" value="Brnchd-chn_aa_trnsp_AzlD"/>
</dbReference>
<gene>
    <name evidence="1" type="ORF">DF183_04350</name>
</gene>
<protein>
    <submittedName>
        <fullName evidence="1">Uncharacterized protein</fullName>
    </submittedName>
</protein>
<dbReference type="STRING" id="511.UZ73_00725"/>
<reference evidence="1 2" key="2">
    <citation type="submission" date="2018-05" db="EMBL/GenBank/DDBJ databases">
        <authorList>
            <person name="Lanie J.A."/>
            <person name="Ng W.-L."/>
            <person name="Kazmierczak K.M."/>
            <person name="Andrzejewski T.M."/>
            <person name="Davidsen T.M."/>
            <person name="Wayne K.J."/>
            <person name="Tettelin H."/>
            <person name="Glass J.I."/>
            <person name="Rusch D."/>
            <person name="Podicherti R."/>
            <person name="Tsui H.-C.T."/>
            <person name="Winkler M.E."/>
        </authorList>
    </citation>
    <scope>NUCLEOTIDE SEQUENCE [LARGE SCALE GENOMIC DNA]</scope>
    <source>
        <strain evidence="1 2">YBY</strain>
    </source>
</reference>
<proteinExistence type="predicted"/>
<dbReference type="RefSeq" id="WP_042480915.1">
    <property type="nucleotide sequence ID" value="NZ_CAXOJJ010000028.1"/>
</dbReference>
<reference evidence="1 2" key="1">
    <citation type="submission" date="2018-05" db="EMBL/GenBank/DDBJ databases">
        <title>Genome Sequence of an Efficient Indole-Degrading Bacterium, Alcaligenes sp.YBY.</title>
        <authorList>
            <person name="Yang B."/>
        </authorList>
    </citation>
    <scope>NUCLEOTIDE SEQUENCE [LARGE SCALE GENOMIC DNA]</scope>
    <source>
        <strain evidence="1 2">YBY</strain>
    </source>
</reference>
<dbReference type="OrthoDB" id="8906758at2"/>
<comment type="caution">
    <text evidence="1">The sequence shown here is derived from an EMBL/GenBank/DDBJ whole genome shotgun (WGS) entry which is preliminary data.</text>
</comment>
<dbReference type="AlphaFoldDB" id="A0A2U2BPM2"/>